<feature type="compositionally biased region" description="Polar residues" evidence="12">
    <location>
        <begin position="755"/>
        <end position="773"/>
    </location>
</feature>
<feature type="region of interest" description="Disordered" evidence="12">
    <location>
        <begin position="391"/>
        <end position="435"/>
    </location>
</feature>
<proteinExistence type="inferred from homology"/>
<evidence type="ECO:0000256" key="6">
    <source>
        <dbReference type="ARBA" id="ARBA00022737"/>
    </source>
</evidence>
<evidence type="ECO:0000259" key="14">
    <source>
        <dbReference type="PROSITE" id="PS50918"/>
    </source>
</evidence>
<feature type="compositionally biased region" description="Polar residues" evidence="12">
    <location>
        <begin position="780"/>
        <end position="811"/>
    </location>
</feature>
<evidence type="ECO:0000313" key="16">
    <source>
        <dbReference type="Proteomes" id="UP001652624"/>
    </source>
</evidence>
<dbReference type="InterPro" id="IPR036388">
    <property type="entry name" value="WH-like_DNA-bd_sf"/>
</dbReference>
<dbReference type="InterPro" id="IPR012317">
    <property type="entry name" value="Poly(ADP-ribose)pol_cat_dom"/>
</dbReference>
<evidence type="ECO:0000256" key="9">
    <source>
        <dbReference type="ARBA" id="ARBA00023242"/>
    </source>
</evidence>
<keyword evidence="6" id="KW-0677">Repeat</keyword>
<gene>
    <name evidence="17" type="primary">ZC3HAV1</name>
</gene>
<feature type="domain" description="PARP catalytic" evidence="15">
    <location>
        <begin position="803"/>
        <end position="991"/>
    </location>
</feature>
<dbReference type="GeneID" id="103115423"/>
<feature type="region of interest" description="Disordered" evidence="12">
    <location>
        <begin position="341"/>
        <end position="360"/>
    </location>
</feature>
<feature type="compositionally biased region" description="Basic and acidic residues" evidence="12">
    <location>
        <begin position="238"/>
        <end position="251"/>
    </location>
</feature>
<accession>A0ABM3XUZ4</accession>
<dbReference type="Pfam" id="PF00644">
    <property type="entry name" value="PARP"/>
    <property type="match status" value="1"/>
</dbReference>
<evidence type="ECO:0000256" key="4">
    <source>
        <dbReference type="ARBA" id="ARBA00022553"/>
    </source>
</evidence>
<dbReference type="Gene3D" id="1.10.10.10">
    <property type="entry name" value="Winged helix-like DNA-binding domain superfamily/Winged helix DNA-binding domain"/>
    <property type="match status" value="1"/>
</dbReference>
<feature type="region of interest" description="Disordered" evidence="12">
    <location>
        <begin position="302"/>
        <end position="326"/>
    </location>
</feature>
<dbReference type="PROSITE" id="PS51059">
    <property type="entry name" value="PARP_CATALYTIC"/>
    <property type="match status" value="1"/>
</dbReference>
<dbReference type="Pfam" id="PF23466">
    <property type="entry name" value="WWE_4"/>
    <property type="match status" value="1"/>
</dbReference>
<feature type="region of interest" description="Disordered" evidence="12">
    <location>
        <begin position="744"/>
        <end position="811"/>
    </location>
</feature>
<comment type="subcellular location">
    <subcellularLocation>
        <location evidence="2">Cytoplasm</location>
    </subcellularLocation>
    <subcellularLocation>
        <location evidence="1">Nucleus</location>
    </subcellularLocation>
</comment>
<name>A0ABM3XUZ4_ERIEU</name>
<dbReference type="CDD" id="cd01439">
    <property type="entry name" value="TCCD_inducible_PARP_like"/>
    <property type="match status" value="1"/>
</dbReference>
<dbReference type="InterPro" id="IPR037197">
    <property type="entry name" value="WWE_dom_sf"/>
</dbReference>
<evidence type="ECO:0000259" key="15">
    <source>
        <dbReference type="PROSITE" id="PS51059"/>
    </source>
</evidence>
<feature type="domain" description="WWE" evidence="14">
    <location>
        <begin position="625"/>
        <end position="708"/>
    </location>
</feature>
<keyword evidence="8 11" id="KW-0862">Zinc</keyword>
<dbReference type="SUPFAM" id="SSF117839">
    <property type="entry name" value="WWE domain"/>
    <property type="match status" value="1"/>
</dbReference>
<evidence type="ECO:0000256" key="2">
    <source>
        <dbReference type="ARBA" id="ARBA00004496"/>
    </source>
</evidence>
<dbReference type="SUPFAM" id="SSF56399">
    <property type="entry name" value="ADP-ribosylation"/>
    <property type="match status" value="1"/>
</dbReference>
<dbReference type="InterPro" id="IPR040954">
    <property type="entry name" value="Znf-CCCH_8"/>
</dbReference>
<keyword evidence="7 11" id="KW-0863">Zinc-finger</keyword>
<dbReference type="PROSITE" id="PS50103">
    <property type="entry name" value="ZF_C3H1"/>
    <property type="match status" value="1"/>
</dbReference>
<dbReference type="PANTHER" id="PTHR45740:SF8">
    <property type="entry name" value="ZINC FINGER CCCH-TYPE ANTIVIRAL PROTEIN 1"/>
    <property type="match status" value="1"/>
</dbReference>
<dbReference type="Proteomes" id="UP001652624">
    <property type="component" value="Chromosome 8"/>
</dbReference>
<evidence type="ECO:0000256" key="5">
    <source>
        <dbReference type="ARBA" id="ARBA00022723"/>
    </source>
</evidence>
<sequence length="991" mass="110374">MADPVVCSYITKVLCAHGGRLALGELLEQILLSEEQLLQVLEAAGRERFVLLDSGGRAGLARHVVATTRARVCRRKFCDRACDNLHLCKLNLLGRCHYSERKLCKYSHDVLSEHNSRILKTHELSGLNQEELAVLLKQSDPFFLPEICKTYKGEGRRQVCLQTPPCERLHICEHFTRGNCGFPNCLRSHNLLERRVLAVMEEHGLSTDTVQNIQDICNSKHGRRRLPATRGRVHSSHRRDPSSKERSKSRDQLSQGKQEFLSTLLTPLDRSCTPSPDKLDLLDKDEPVERLTQKLGCLGSQGPLWEPASVPSKTPGVAPVGADPRPLRPQGPVTWLQDLSTKESSLPLSPATRSPPGSPLRDLFAKDLLVYQAGSRKTECWPLPPFSNDTVGGAPASPPACTPLFRAPKEAPSPRSPGLPRAPGSSPDNGQGVAFVNGKHGEKIILTDKFVPHAAHGARNVAKVTTHDQYTAASGTSMPSLGRGDGPHSGTKGSRTPAPATPVTTTVPAPLSSAPRSPPASSSRDSVSRVIASPVTDDRDSKDICLNHLNKSCQLRNCSQVHFHLPYQWQIYIDGAWTDLQPMETIEKAYCDPQNRFISVGNRIINFQKMICNSHRIRRLSTPSSVITGTNSAFTTKWLWYWKNESDRWVEYGERDRRAIDSLYLESLFQSYPRGVVPFQLASRSYELSFPGMIQTNTESKTQKDVVRRPVFVSSWDVEQLRHGPGASSSCAKSSMVTVPEPLFHSDIDKERPTKNSVPQQQNLLRCQETSSVVRRLSPGQGTSPTCHQPTQTRSESLTTPALPSENNGLPSSTGYELLELNSIEHEYVKVSERFRASMKNVKIEKIKKIFNSRLLTAFERKKKTMKKPNEEILFCASSRASVAQICANNFDWTLHGPPETRYGKGNYFTKDAISSQKICRGDPKNVMFIARVLVGNCIEGNKFYSSPPPMYDSCVDTRLNPSIFVIYEKDQIYPEYVIEYSEMDKACVIS</sequence>
<dbReference type="Gene3D" id="3.30.720.50">
    <property type="match status" value="1"/>
</dbReference>
<keyword evidence="3" id="KW-0963">Cytoplasm</keyword>
<dbReference type="Gene3D" id="3.90.228.10">
    <property type="match status" value="1"/>
</dbReference>
<feature type="region of interest" description="Disordered" evidence="12">
    <location>
        <begin position="224"/>
        <end position="256"/>
    </location>
</feature>
<reference evidence="17" key="1">
    <citation type="submission" date="2025-08" db="UniProtKB">
        <authorList>
            <consortium name="RefSeq"/>
        </authorList>
    </citation>
    <scope>IDENTIFICATION</scope>
</reference>
<evidence type="ECO:0000256" key="8">
    <source>
        <dbReference type="ARBA" id="ARBA00022833"/>
    </source>
</evidence>
<keyword evidence="4" id="KW-0597">Phosphoprotein</keyword>
<feature type="compositionally biased region" description="Basic residues" evidence="12">
    <location>
        <begin position="224"/>
        <end position="237"/>
    </location>
</feature>
<keyword evidence="5 11" id="KW-0479">Metal-binding</keyword>
<dbReference type="InterPro" id="IPR000571">
    <property type="entry name" value="Znf_CCCH"/>
</dbReference>
<evidence type="ECO:0000256" key="1">
    <source>
        <dbReference type="ARBA" id="ARBA00004123"/>
    </source>
</evidence>
<dbReference type="Pfam" id="PF25261">
    <property type="entry name" value="zf-CCCH_PARP12"/>
    <property type="match status" value="1"/>
</dbReference>
<evidence type="ECO:0000256" key="10">
    <source>
        <dbReference type="ARBA" id="ARBA00024347"/>
    </source>
</evidence>
<feature type="region of interest" description="Disordered" evidence="12">
    <location>
        <begin position="472"/>
        <end position="535"/>
    </location>
</feature>
<protein>
    <submittedName>
        <fullName evidence="17">Zinc finger CCCH-type antiviral protein 1</fullName>
    </submittedName>
</protein>
<feature type="compositionally biased region" description="Basic and acidic residues" evidence="12">
    <location>
        <begin position="744"/>
        <end position="754"/>
    </location>
</feature>
<evidence type="ECO:0000256" key="11">
    <source>
        <dbReference type="PROSITE-ProRule" id="PRU00723"/>
    </source>
</evidence>
<feature type="zinc finger region" description="C3H1-type" evidence="11">
    <location>
        <begin position="171"/>
        <end position="192"/>
    </location>
</feature>
<dbReference type="Pfam" id="PF02825">
    <property type="entry name" value="WWE"/>
    <property type="match status" value="1"/>
</dbReference>
<evidence type="ECO:0000256" key="3">
    <source>
        <dbReference type="ARBA" id="ARBA00022490"/>
    </source>
</evidence>
<keyword evidence="9" id="KW-0539">Nucleus</keyword>
<feature type="domain" description="C3H1-type" evidence="13">
    <location>
        <begin position="171"/>
        <end position="192"/>
    </location>
</feature>
<evidence type="ECO:0000313" key="17">
    <source>
        <dbReference type="RefSeq" id="XP_060052638.1"/>
    </source>
</evidence>
<dbReference type="RefSeq" id="XP_060052638.1">
    <property type="nucleotide sequence ID" value="XM_060196655.1"/>
</dbReference>
<dbReference type="PANTHER" id="PTHR45740">
    <property type="entry name" value="POLY [ADP-RIBOSE] POLYMERASE"/>
    <property type="match status" value="1"/>
</dbReference>
<feature type="compositionally biased region" description="Low complexity" evidence="12">
    <location>
        <begin position="496"/>
        <end position="533"/>
    </location>
</feature>
<evidence type="ECO:0000259" key="13">
    <source>
        <dbReference type="PROSITE" id="PS50103"/>
    </source>
</evidence>
<comment type="similarity">
    <text evidence="10">Belongs to the ARTD/PARP family.</text>
</comment>
<evidence type="ECO:0000256" key="12">
    <source>
        <dbReference type="SAM" id="MobiDB-lite"/>
    </source>
</evidence>
<dbReference type="InterPro" id="IPR004170">
    <property type="entry name" value="WWE_dom"/>
</dbReference>
<keyword evidence="16" id="KW-1185">Reference proteome</keyword>
<dbReference type="Pfam" id="PF18606">
    <property type="entry name" value="HTH_53"/>
    <property type="match status" value="1"/>
</dbReference>
<dbReference type="Pfam" id="PF18633">
    <property type="entry name" value="zf-CCCH_8"/>
    <property type="match status" value="1"/>
</dbReference>
<organism evidence="16 17">
    <name type="scientific">Erinaceus europaeus</name>
    <name type="common">Western European hedgehog</name>
    <dbReference type="NCBI Taxonomy" id="9365"/>
    <lineage>
        <taxon>Eukaryota</taxon>
        <taxon>Metazoa</taxon>
        <taxon>Chordata</taxon>
        <taxon>Craniata</taxon>
        <taxon>Vertebrata</taxon>
        <taxon>Euteleostomi</taxon>
        <taxon>Mammalia</taxon>
        <taxon>Eutheria</taxon>
        <taxon>Laurasiatheria</taxon>
        <taxon>Eulipotyphla</taxon>
        <taxon>Erinaceidae</taxon>
        <taxon>Erinaceinae</taxon>
        <taxon>Erinaceus</taxon>
    </lineage>
</organism>
<evidence type="ECO:0000256" key="7">
    <source>
        <dbReference type="ARBA" id="ARBA00022771"/>
    </source>
</evidence>
<dbReference type="PROSITE" id="PS50918">
    <property type="entry name" value="WWE"/>
    <property type="match status" value="1"/>
</dbReference>
<dbReference type="InterPro" id="IPR051712">
    <property type="entry name" value="ARTD-AVP"/>
</dbReference>
<dbReference type="InterPro" id="IPR041360">
    <property type="entry name" value="ZAP_HTH"/>
</dbReference>
<dbReference type="InterPro" id="IPR057602">
    <property type="entry name" value="Zfn-CCCH_PARP12"/>
</dbReference>